<evidence type="ECO:0000256" key="7">
    <source>
        <dbReference type="ARBA" id="ARBA00022840"/>
    </source>
</evidence>
<dbReference type="SUPFAM" id="SSF55874">
    <property type="entry name" value="ATPase domain of HSP90 chaperone/DNA topoisomerase II/histidine kinase"/>
    <property type="match status" value="1"/>
</dbReference>
<evidence type="ECO:0000259" key="16">
    <source>
        <dbReference type="PROSITE" id="PS50110"/>
    </source>
</evidence>
<proteinExistence type="predicted"/>
<dbReference type="RefSeq" id="WP_148540518.1">
    <property type="nucleotide sequence ID" value="NZ_VSDQ01000409.1"/>
</dbReference>
<dbReference type="InterPro" id="IPR003594">
    <property type="entry name" value="HATPase_dom"/>
</dbReference>
<dbReference type="GO" id="GO:0043565">
    <property type="term" value="F:sequence-specific DNA binding"/>
    <property type="evidence" value="ECO:0007669"/>
    <property type="project" value="InterPro"/>
</dbReference>
<reference evidence="17 18" key="1">
    <citation type="submission" date="2019-08" db="EMBL/GenBank/DDBJ databases">
        <title>Seonamhaeicola sediminis sp. nov., isolated from marine sediment.</title>
        <authorList>
            <person name="Cao W.R."/>
        </authorList>
    </citation>
    <scope>NUCLEOTIDE SEQUENCE [LARGE SCALE GENOMIC DNA]</scope>
    <source>
        <strain evidence="17 18">B011</strain>
    </source>
</reference>
<dbReference type="Pfam" id="PF02518">
    <property type="entry name" value="HATPase_c"/>
    <property type="match status" value="1"/>
</dbReference>
<dbReference type="InterPro" id="IPR005467">
    <property type="entry name" value="His_kinase_dom"/>
</dbReference>
<feature type="domain" description="Histidine kinase" evidence="15">
    <location>
        <begin position="877"/>
        <end position="1108"/>
    </location>
</feature>
<dbReference type="InterPro" id="IPR001789">
    <property type="entry name" value="Sig_transdc_resp-reg_receiver"/>
</dbReference>
<dbReference type="EMBL" id="VSDQ01000409">
    <property type="protein sequence ID" value="TYA84177.1"/>
    <property type="molecule type" value="Genomic_DNA"/>
</dbReference>
<accession>A0A5D0IP81</accession>
<dbReference type="InterPro" id="IPR036097">
    <property type="entry name" value="HisK_dim/P_sf"/>
</dbReference>
<dbReference type="SUPFAM" id="SSF63829">
    <property type="entry name" value="Calcium-dependent phosphotriesterase"/>
    <property type="match status" value="3"/>
</dbReference>
<protein>
    <recommendedName>
        <fullName evidence="2">histidine kinase</fullName>
        <ecNumber evidence="2">2.7.13.3</ecNumber>
    </recommendedName>
</protein>
<dbReference type="EC" id="2.7.13.3" evidence="2"/>
<dbReference type="SUPFAM" id="SSF52172">
    <property type="entry name" value="CheY-like"/>
    <property type="match status" value="1"/>
</dbReference>
<dbReference type="PROSITE" id="PS50110">
    <property type="entry name" value="RESPONSE_REGULATORY"/>
    <property type="match status" value="1"/>
</dbReference>
<dbReference type="SMART" id="SM00342">
    <property type="entry name" value="HTH_ARAC"/>
    <property type="match status" value="1"/>
</dbReference>
<evidence type="ECO:0000259" key="14">
    <source>
        <dbReference type="PROSITE" id="PS01124"/>
    </source>
</evidence>
<dbReference type="InterPro" id="IPR036890">
    <property type="entry name" value="HATPase_C_sf"/>
</dbReference>
<dbReference type="PRINTS" id="PR00344">
    <property type="entry name" value="BCTRLSENSOR"/>
</dbReference>
<evidence type="ECO:0000256" key="12">
    <source>
        <dbReference type="PROSITE-ProRule" id="PRU00169"/>
    </source>
</evidence>
<feature type="domain" description="Response regulatory" evidence="16">
    <location>
        <begin position="1153"/>
        <end position="1268"/>
    </location>
</feature>
<dbReference type="Gene3D" id="3.40.50.2300">
    <property type="match status" value="1"/>
</dbReference>
<dbReference type="Pfam" id="PF00512">
    <property type="entry name" value="HisKA"/>
    <property type="match status" value="1"/>
</dbReference>
<dbReference type="InterPro" id="IPR009057">
    <property type="entry name" value="Homeodomain-like_sf"/>
</dbReference>
<dbReference type="InterPro" id="IPR003661">
    <property type="entry name" value="HisK_dim/P_dom"/>
</dbReference>
<dbReference type="GO" id="GO:0003700">
    <property type="term" value="F:DNA-binding transcription factor activity"/>
    <property type="evidence" value="ECO:0007669"/>
    <property type="project" value="InterPro"/>
</dbReference>
<dbReference type="InterPro" id="IPR015943">
    <property type="entry name" value="WD40/YVTN_repeat-like_dom_sf"/>
</dbReference>
<keyword evidence="8" id="KW-0902">Two-component regulatory system</keyword>
<keyword evidence="13" id="KW-0812">Transmembrane</keyword>
<dbReference type="SMART" id="SM00448">
    <property type="entry name" value="REC"/>
    <property type="match status" value="1"/>
</dbReference>
<evidence type="ECO:0000256" key="11">
    <source>
        <dbReference type="ARBA" id="ARBA00023163"/>
    </source>
</evidence>
<dbReference type="FunFam" id="1.10.10.60:FF:000284">
    <property type="entry name" value="Two-component system sensor histidine kinase/response regulator"/>
    <property type="match status" value="1"/>
</dbReference>
<evidence type="ECO:0000313" key="18">
    <source>
        <dbReference type="Proteomes" id="UP000323930"/>
    </source>
</evidence>
<dbReference type="PROSITE" id="PS00041">
    <property type="entry name" value="HTH_ARAC_FAMILY_1"/>
    <property type="match status" value="1"/>
</dbReference>
<dbReference type="SUPFAM" id="SSF46689">
    <property type="entry name" value="Homeodomain-like"/>
    <property type="match status" value="1"/>
</dbReference>
<evidence type="ECO:0000256" key="13">
    <source>
        <dbReference type="SAM" id="Phobius"/>
    </source>
</evidence>
<dbReference type="Pfam" id="PF07494">
    <property type="entry name" value="Reg_prop"/>
    <property type="match status" value="5"/>
</dbReference>
<dbReference type="PROSITE" id="PS01124">
    <property type="entry name" value="HTH_ARAC_FAMILY_2"/>
    <property type="match status" value="1"/>
</dbReference>
<evidence type="ECO:0000256" key="4">
    <source>
        <dbReference type="ARBA" id="ARBA00022679"/>
    </source>
</evidence>
<evidence type="ECO:0000313" key="17">
    <source>
        <dbReference type="EMBL" id="TYA84177.1"/>
    </source>
</evidence>
<dbReference type="OrthoDB" id="358279at2"/>
<dbReference type="SUPFAM" id="SSF47384">
    <property type="entry name" value="Homodimeric domain of signal transducing histidine kinase"/>
    <property type="match status" value="1"/>
</dbReference>
<sequence>MSIKIKIKYISILFCLVYTIMAFGQSNTLKFEHFIDDKGLTQNTILDVVQDRDGFLWIGTANGLYKYDGQRFTVYRSNIDDSEGLINNMITKLLVDANNVLWIGTVGGLCTLDLNNQTFKHADGNLSFKDITAIYSDKDDGSIWIGTKTSGLYHIIKPNAQEETLEHFYYQPYQSDVINSNSVLSVAKDKHSNLWVGTEKGLNRMYAPKSDAKSFVTVPGFNNAVDAMFLTRSGKFVVGEKGTGLWSLDKPTSVHALNKESFHNYSLNLETSQQSYGNISNIKEDFEGKLWIGVYGYGLYHLNIETGSFNFYTPNDTYEETLSNRRIKTILVDKTNVLWVGTEVGGLNKCDLQNKNIYFLTRNKLSENTLSNASVNAILEADNCLWIGTENGLNQIQFKENYQSPSIKHFFYERINETSGFTNQQTVKSIFKDREGTYWLGKESVYQMQFNKESQRVSHEQTPIKLPNVFSILQDKEGALWFGSFSDGLVKWKKTKKNGKYDFTNVTHYKSDINNEFSIGSNFISCLLEDSKGNIWVGGLQGGISLLKKGKRQNEDRFVTYFHEPNNPKSLSHNSVFSIYEDKDGNYWLGTFGGGLNKMTLDENGDPVFEHFLEKDGLANNAVYGILEDENGYLWMSTDNGISRFNPKDKSFKNFKKGDGLQSNNFRKNAYYKNKHDYLFFGGLKGLNIFHPETLTDNDIPAEPKLTGFKIKNELIEIGKTHNGRVILEEKSGAVDRITKLEHHENTLTFEFAALHFAAPEKNKFKYQLDGFDDSWQDSKGLSFAHYTNLPSGNYSFKVKASNNDGVWNEVPATFNFRIEPPFWYTWWAYSIYILVLSAIIFAIISFLSLQEKEKAAVKVQKEIEQVNRLKLQFFTNISHEFKTPITLILNPIEELLESIGDNALVKPKLQIIQRNANSLLRLVHQLMEFRKIEVGETKLAATKSNVIRFVKEITNSFKASAKKNEVSISFESELKTFEIWFDWDKLEKILNNLIFNAIKFTNAGGEIEVRVLKTVDTDVIAINDQHLKLKYLSIEVEDNGVGIKKDELPFVFHRFYQVNQTRKRTRKGSGIGLAITKDLVELHHGKIEVESQQGEGTKFTIKLPLGKEHLLPEEIVEPAVSDLVTNFDVESEELNGELGINEELTENDFENSVLVVDDNPDIRLLIREGFSKVYKVFEAENGKEGLNVALKEMPDLIVSDILMPEMDGIELTNALKSNIRTSHIPIILLTALNSVEHRIEGLESGADAYIPKPFKMKLLSVRAEKLIESRELMRKRFQTEKELTPEKVTLNSLDEEFLKKIMDLMEANMGNDSYWVDNLVSDMNTSRSTFFRKLKKLTGQSPNDFIRMVRLKRAAQLLEQDELTISQVSYMVGFSDPGYFGKCFRKFFGDSPSNYIKKKV</sequence>
<dbReference type="Gene3D" id="1.10.10.60">
    <property type="entry name" value="Homeodomain-like"/>
    <property type="match status" value="1"/>
</dbReference>
<keyword evidence="13" id="KW-0472">Membrane</keyword>
<dbReference type="Pfam" id="PF00072">
    <property type="entry name" value="Response_reg"/>
    <property type="match status" value="1"/>
</dbReference>
<dbReference type="FunFam" id="3.30.565.10:FF:000037">
    <property type="entry name" value="Hybrid sensor histidine kinase/response regulator"/>
    <property type="match status" value="1"/>
</dbReference>
<keyword evidence="6" id="KW-0418">Kinase</keyword>
<keyword evidence="10" id="KW-0238">DNA-binding</keyword>
<dbReference type="InterPro" id="IPR013783">
    <property type="entry name" value="Ig-like_fold"/>
</dbReference>
<dbReference type="InterPro" id="IPR018062">
    <property type="entry name" value="HTH_AraC-typ_CS"/>
</dbReference>
<dbReference type="PANTHER" id="PTHR43547:SF2">
    <property type="entry name" value="HYBRID SIGNAL TRANSDUCTION HISTIDINE KINASE C"/>
    <property type="match status" value="1"/>
</dbReference>
<dbReference type="Gene3D" id="3.30.565.10">
    <property type="entry name" value="Histidine kinase-like ATPase, C-terminal domain"/>
    <property type="match status" value="1"/>
</dbReference>
<keyword evidence="13" id="KW-1133">Transmembrane helix</keyword>
<evidence type="ECO:0000256" key="5">
    <source>
        <dbReference type="ARBA" id="ARBA00022741"/>
    </source>
</evidence>
<evidence type="ECO:0000256" key="6">
    <source>
        <dbReference type="ARBA" id="ARBA00022777"/>
    </source>
</evidence>
<feature type="domain" description="HTH araC/xylS-type" evidence="14">
    <location>
        <begin position="1300"/>
        <end position="1399"/>
    </location>
</feature>
<dbReference type="InterPro" id="IPR011006">
    <property type="entry name" value="CheY-like_superfamily"/>
</dbReference>
<evidence type="ECO:0000259" key="15">
    <source>
        <dbReference type="PROSITE" id="PS50109"/>
    </source>
</evidence>
<dbReference type="InterPro" id="IPR011110">
    <property type="entry name" value="Reg_prop"/>
</dbReference>
<name>A0A5D0IP81_9FLAO</name>
<dbReference type="SMART" id="SM00388">
    <property type="entry name" value="HisKA"/>
    <property type="match status" value="1"/>
</dbReference>
<keyword evidence="5" id="KW-0547">Nucleotide-binding</keyword>
<dbReference type="GO" id="GO:0005524">
    <property type="term" value="F:ATP binding"/>
    <property type="evidence" value="ECO:0007669"/>
    <property type="project" value="UniProtKB-KW"/>
</dbReference>
<evidence type="ECO:0000256" key="2">
    <source>
        <dbReference type="ARBA" id="ARBA00012438"/>
    </source>
</evidence>
<dbReference type="InterPro" id="IPR018060">
    <property type="entry name" value="HTH_AraC"/>
</dbReference>
<dbReference type="Gene3D" id="1.10.287.130">
    <property type="match status" value="1"/>
</dbReference>
<dbReference type="Pfam" id="PF12833">
    <property type="entry name" value="HTH_18"/>
    <property type="match status" value="1"/>
</dbReference>
<dbReference type="CDD" id="cd00082">
    <property type="entry name" value="HisKA"/>
    <property type="match status" value="1"/>
</dbReference>
<feature type="transmembrane region" description="Helical" evidence="13">
    <location>
        <begin position="827"/>
        <end position="850"/>
    </location>
</feature>
<keyword evidence="11" id="KW-0804">Transcription</keyword>
<keyword evidence="7" id="KW-0067">ATP-binding</keyword>
<dbReference type="InterPro" id="IPR004358">
    <property type="entry name" value="Sig_transdc_His_kin-like_C"/>
</dbReference>
<dbReference type="GO" id="GO:0000155">
    <property type="term" value="F:phosphorelay sensor kinase activity"/>
    <property type="evidence" value="ECO:0007669"/>
    <property type="project" value="InterPro"/>
</dbReference>
<organism evidence="17 18">
    <name type="scientific">Seonamhaeicola marinus</name>
    <dbReference type="NCBI Taxonomy" id="1912246"/>
    <lineage>
        <taxon>Bacteria</taxon>
        <taxon>Pseudomonadati</taxon>
        <taxon>Bacteroidota</taxon>
        <taxon>Flavobacteriia</taxon>
        <taxon>Flavobacteriales</taxon>
        <taxon>Flavobacteriaceae</taxon>
    </lineage>
</organism>
<comment type="caution">
    <text evidence="17">The sequence shown here is derived from an EMBL/GenBank/DDBJ whole genome shotgun (WGS) entry which is preliminary data.</text>
</comment>
<keyword evidence="4" id="KW-0808">Transferase</keyword>
<evidence type="ECO:0000256" key="1">
    <source>
        <dbReference type="ARBA" id="ARBA00000085"/>
    </source>
</evidence>
<dbReference type="InterPro" id="IPR011123">
    <property type="entry name" value="Y_Y_Y"/>
</dbReference>
<evidence type="ECO:0000256" key="8">
    <source>
        <dbReference type="ARBA" id="ARBA00023012"/>
    </source>
</evidence>
<comment type="catalytic activity">
    <reaction evidence="1">
        <text>ATP + protein L-histidine = ADP + protein N-phospho-L-histidine.</text>
        <dbReference type="EC" id="2.7.13.3"/>
    </reaction>
</comment>
<dbReference type="Proteomes" id="UP000323930">
    <property type="component" value="Unassembled WGS sequence"/>
</dbReference>
<dbReference type="SMART" id="SM00387">
    <property type="entry name" value="HATPase_c"/>
    <property type="match status" value="1"/>
</dbReference>
<dbReference type="PROSITE" id="PS50109">
    <property type="entry name" value="HIS_KIN"/>
    <property type="match status" value="1"/>
</dbReference>
<keyword evidence="3 12" id="KW-0597">Phosphoprotein</keyword>
<evidence type="ECO:0000256" key="10">
    <source>
        <dbReference type="ARBA" id="ARBA00023125"/>
    </source>
</evidence>
<dbReference type="PANTHER" id="PTHR43547">
    <property type="entry name" value="TWO-COMPONENT HISTIDINE KINASE"/>
    <property type="match status" value="1"/>
</dbReference>
<feature type="modified residue" description="4-aspartylphosphate" evidence="12">
    <location>
        <position position="1201"/>
    </location>
</feature>
<keyword evidence="18" id="KW-1185">Reference proteome</keyword>
<dbReference type="Gene3D" id="2.60.40.10">
    <property type="entry name" value="Immunoglobulins"/>
    <property type="match status" value="1"/>
</dbReference>
<dbReference type="Pfam" id="PF07495">
    <property type="entry name" value="Y_Y_Y"/>
    <property type="match status" value="1"/>
</dbReference>
<gene>
    <name evidence="17" type="ORF">FUA24_05860</name>
</gene>
<evidence type="ECO:0000256" key="9">
    <source>
        <dbReference type="ARBA" id="ARBA00023015"/>
    </source>
</evidence>
<dbReference type="Gene3D" id="2.130.10.10">
    <property type="entry name" value="YVTN repeat-like/Quinoprotein amine dehydrogenase"/>
    <property type="match status" value="3"/>
</dbReference>
<evidence type="ECO:0000256" key="3">
    <source>
        <dbReference type="ARBA" id="ARBA00022553"/>
    </source>
</evidence>
<keyword evidence="9" id="KW-0805">Transcription regulation</keyword>